<keyword evidence="1" id="KW-0812">Transmembrane</keyword>
<keyword evidence="1" id="KW-0472">Membrane</keyword>
<dbReference type="RefSeq" id="WP_058529743.1">
    <property type="nucleotide sequence ID" value="NZ_CAAAHZ010000009.1"/>
</dbReference>
<name>A0A0W0VJ46_9GAMM</name>
<organism evidence="4 5">
    <name type="scientific">Legionella londiniensis</name>
    <dbReference type="NCBI Taxonomy" id="45068"/>
    <lineage>
        <taxon>Bacteria</taxon>
        <taxon>Pseudomonadati</taxon>
        <taxon>Pseudomonadota</taxon>
        <taxon>Gammaproteobacteria</taxon>
        <taxon>Legionellales</taxon>
        <taxon>Legionellaceae</taxon>
        <taxon>Legionella</taxon>
    </lineage>
</organism>
<gene>
    <name evidence="4" type="ORF">Llon_1757</name>
</gene>
<keyword evidence="5" id="KW-1185">Reference proteome</keyword>
<reference evidence="4 5" key="1">
    <citation type="submission" date="2015-11" db="EMBL/GenBank/DDBJ databases">
        <title>Genomic analysis of 38 Legionella species identifies large and diverse effector repertoires.</title>
        <authorList>
            <person name="Burstein D."/>
            <person name="Amaro F."/>
            <person name="Zusman T."/>
            <person name="Lifshitz Z."/>
            <person name="Cohen O."/>
            <person name="Gilbert J.A."/>
            <person name="Pupko T."/>
            <person name="Shuman H.A."/>
            <person name="Segal G."/>
        </authorList>
    </citation>
    <scope>NUCLEOTIDE SEQUENCE [LARGE SCALE GENOMIC DNA]</scope>
    <source>
        <strain evidence="4 5">ATCC 49505</strain>
    </source>
</reference>
<sequence>MQSSDYPSIYCSADELSLLSQKRFFLALTAHLVLLIFAAILSLINISGSLIAILQLITLLSVLFCSIYLFSLRPDRLWYAGRAVAESIKTITWRYVSRAEPFQGDDTNARTHFSKSLKAIVDQNAEIFRAVTTRLDAPQITQVMETMRSQPLENRWNIYMQDRVSEQLAWYAKKANFNKGMSKKFFGALIFVNSIAVLCAIFRIIFSEQTFWPTDIFVATSASLLGWMQAKRFSELSASYALAAHEINFIKEQSAMPNNDQDFSLFVGDTENAFSREHTQWAARRDI</sequence>
<comment type="caution">
    <text evidence="4">The sequence shown here is derived from an EMBL/GenBank/DDBJ whole genome shotgun (WGS) entry which is preliminary data.</text>
</comment>
<evidence type="ECO:0000259" key="2">
    <source>
        <dbReference type="Pfam" id="PF18181"/>
    </source>
</evidence>
<feature type="transmembrane region" description="Helical" evidence="1">
    <location>
        <begin position="50"/>
        <end position="70"/>
    </location>
</feature>
<dbReference type="PATRIC" id="fig|45068.5.peg.1909"/>
<dbReference type="Pfam" id="PF18184">
    <property type="entry name" value="SLATT_3"/>
    <property type="match status" value="1"/>
</dbReference>
<proteinExistence type="predicted"/>
<feature type="domain" description="SMODS and SLOG-associating 2TM effector" evidence="2">
    <location>
        <begin position="159"/>
        <end position="281"/>
    </location>
</feature>
<evidence type="ECO:0000313" key="5">
    <source>
        <dbReference type="Proteomes" id="UP000054997"/>
    </source>
</evidence>
<dbReference type="Proteomes" id="UP000054997">
    <property type="component" value="Unassembled WGS sequence"/>
</dbReference>
<dbReference type="STRING" id="45068.Llon_1757"/>
<protein>
    <recommendedName>
        <fullName evidence="6">Anthranilate synthase component I</fullName>
    </recommendedName>
</protein>
<keyword evidence="1" id="KW-1133">Transmembrane helix</keyword>
<dbReference type="OrthoDB" id="9806639at2"/>
<feature type="transmembrane region" description="Helical" evidence="1">
    <location>
        <begin position="185"/>
        <end position="205"/>
    </location>
</feature>
<evidence type="ECO:0000313" key="4">
    <source>
        <dbReference type="EMBL" id="KTD20136.1"/>
    </source>
</evidence>
<accession>A0A0W0VJ46</accession>
<dbReference type="Pfam" id="PF18181">
    <property type="entry name" value="SLATT_1"/>
    <property type="match status" value="1"/>
</dbReference>
<dbReference type="AlphaFoldDB" id="A0A0W0VJ46"/>
<feature type="transmembrane region" description="Helical" evidence="1">
    <location>
        <begin position="24"/>
        <end position="44"/>
    </location>
</feature>
<feature type="domain" description="SMODS and SLOG-associating 2TM effector" evidence="3">
    <location>
        <begin position="7"/>
        <end position="156"/>
    </location>
</feature>
<dbReference type="NCBIfam" id="NF033634">
    <property type="entry name" value="SLATT_1"/>
    <property type="match status" value="1"/>
</dbReference>
<dbReference type="InterPro" id="IPR040884">
    <property type="entry name" value="SLATT_1"/>
</dbReference>
<evidence type="ECO:0000256" key="1">
    <source>
        <dbReference type="SAM" id="Phobius"/>
    </source>
</evidence>
<dbReference type="NCBIfam" id="NF033610">
    <property type="entry name" value="SLATT_3"/>
    <property type="match status" value="1"/>
</dbReference>
<dbReference type="InterPro" id="IPR041116">
    <property type="entry name" value="SLATT_3"/>
</dbReference>
<evidence type="ECO:0000259" key="3">
    <source>
        <dbReference type="Pfam" id="PF18184"/>
    </source>
</evidence>
<evidence type="ECO:0008006" key="6">
    <source>
        <dbReference type="Google" id="ProtNLM"/>
    </source>
</evidence>
<dbReference type="EMBL" id="LNYK01000030">
    <property type="protein sequence ID" value="KTD20136.1"/>
    <property type="molecule type" value="Genomic_DNA"/>
</dbReference>